<dbReference type="Proteomes" id="UP001187192">
    <property type="component" value="Unassembled WGS sequence"/>
</dbReference>
<gene>
    <name evidence="1" type="ORF">TIFTF001_030410</name>
</gene>
<keyword evidence="2" id="KW-1185">Reference proteome</keyword>
<evidence type="ECO:0000313" key="2">
    <source>
        <dbReference type="Proteomes" id="UP001187192"/>
    </source>
</evidence>
<comment type="caution">
    <text evidence="1">The sequence shown here is derived from an EMBL/GenBank/DDBJ whole genome shotgun (WGS) entry which is preliminary data.</text>
</comment>
<proteinExistence type="predicted"/>
<evidence type="ECO:0000313" key="1">
    <source>
        <dbReference type="EMBL" id="GMN61322.1"/>
    </source>
</evidence>
<protein>
    <submittedName>
        <fullName evidence="1">Uncharacterized protein</fullName>
    </submittedName>
</protein>
<accession>A0AA88DT42</accession>
<organism evidence="1 2">
    <name type="scientific">Ficus carica</name>
    <name type="common">Common fig</name>
    <dbReference type="NCBI Taxonomy" id="3494"/>
    <lineage>
        <taxon>Eukaryota</taxon>
        <taxon>Viridiplantae</taxon>
        <taxon>Streptophyta</taxon>
        <taxon>Embryophyta</taxon>
        <taxon>Tracheophyta</taxon>
        <taxon>Spermatophyta</taxon>
        <taxon>Magnoliopsida</taxon>
        <taxon>eudicotyledons</taxon>
        <taxon>Gunneridae</taxon>
        <taxon>Pentapetalae</taxon>
        <taxon>rosids</taxon>
        <taxon>fabids</taxon>
        <taxon>Rosales</taxon>
        <taxon>Moraceae</taxon>
        <taxon>Ficeae</taxon>
        <taxon>Ficus</taxon>
    </lineage>
</organism>
<sequence>MLVRHGLGAVLQRTIKPTGSLVDVHEYYDRDGFPLDQRTIIWHYFEAHPRVQRTFHQLPDDDRRGIIASVVKSQSPAAD</sequence>
<dbReference type="EMBL" id="BTGU01000110">
    <property type="protein sequence ID" value="GMN61322.1"/>
    <property type="molecule type" value="Genomic_DNA"/>
</dbReference>
<reference evidence="1" key="1">
    <citation type="submission" date="2023-07" db="EMBL/GenBank/DDBJ databases">
        <title>draft genome sequence of fig (Ficus carica).</title>
        <authorList>
            <person name="Takahashi T."/>
            <person name="Nishimura K."/>
        </authorList>
    </citation>
    <scope>NUCLEOTIDE SEQUENCE</scope>
</reference>
<name>A0AA88DT42_FICCA</name>
<dbReference type="AlphaFoldDB" id="A0AA88DT42"/>